<proteinExistence type="predicted"/>
<sequence length="693" mass="79093">MPSATPDTRDDRAKNWFNVQLRNRKFCGAEWNSHREIRCEQFTRVFSKKIDCDGFNYLIENGKARCLLMNENTSSTTTITDEKLHDADLHVLYAARKIALHKNCDQRSFAFEKFVNLEVIANEIILDSITTEFVETCLTKCHQSAECRAVEFGHRNKSCTLLRASPNTVYNLRKNFAYSDDMDIYENNCHEVSMSTSKCSFMRLTSAGFTDVYDKVLSNVDDVEECEIFCIEETKLSDPCRSYTYNTSSRFCYLSHQDGRSAGRSPLSNRNPSLIHGTLDDCIDFSMSTSKCSFMRLTSAGFTDVYDKVLSNVDDVEECEMFCIEETKLSDPCRSYTYNTSSRFCYLSHQDGRSAGRSPLSNRNPSLIHGTLDDCIDFALKCRNNELEIHGSSMRLFRMNNILYATKKSPQPRYTLRVLNSDGIETDVVRAGEQGWLSLIINEGAASHIFVSNLIARDINTKNNLVLIGDDGCVSHSSIIGISRVSSEEILYKINFGGFQKQAQLIYQALVETCTIDCSPKCNKKLWLNDVKQIEDAVNKNRRRRAIGPRQIELIQDIYKVHGSRITVLTPFSSARLIDSLKLQNENLLMSKGRQPFRDDDVHIEAIKTRPISSALEQCFSDDITCLFTVFLASIQLFLFASCIGILYCYIQQWRTFRNIYEQTPSQIQYEFNGPSKININRTQSNDELSNSH</sequence>
<reference evidence="3 4" key="1">
    <citation type="submission" date="2013-11" db="EMBL/GenBank/DDBJ databases">
        <title>Draft genome of the bovine lungworm Dictyocaulus viviparus.</title>
        <authorList>
            <person name="Mitreva M."/>
        </authorList>
    </citation>
    <scope>NUCLEOTIDE SEQUENCE [LARGE SCALE GENOMIC DNA]</scope>
    <source>
        <strain evidence="3 4">HannoverDv2000</strain>
    </source>
</reference>
<keyword evidence="1" id="KW-0472">Membrane</keyword>
<evidence type="ECO:0000313" key="3">
    <source>
        <dbReference type="EMBL" id="KJH51856.1"/>
    </source>
</evidence>
<dbReference type="Gene3D" id="3.50.4.10">
    <property type="entry name" value="Hepatocyte Growth Factor"/>
    <property type="match status" value="3"/>
</dbReference>
<dbReference type="STRING" id="29172.A0A0D8YBC7"/>
<dbReference type="AlphaFoldDB" id="A0A0D8YBC7"/>
<feature type="domain" description="Apple" evidence="2">
    <location>
        <begin position="199"/>
        <end position="279"/>
    </location>
</feature>
<keyword evidence="1" id="KW-1133">Transmembrane helix</keyword>
<dbReference type="SMART" id="SM00473">
    <property type="entry name" value="PAN_AP"/>
    <property type="match status" value="3"/>
</dbReference>
<keyword evidence="4" id="KW-1185">Reference proteome</keyword>
<reference evidence="4" key="2">
    <citation type="journal article" date="2016" name="Sci. Rep.">
        <title>Dictyocaulus viviparus genome, variome and transcriptome elucidate lungworm biology and support future intervention.</title>
        <authorList>
            <person name="McNulty S.N."/>
            <person name="Strube C."/>
            <person name="Rosa B.A."/>
            <person name="Martin J.C."/>
            <person name="Tyagi R."/>
            <person name="Choi Y.J."/>
            <person name="Wang Q."/>
            <person name="Hallsworth Pepin K."/>
            <person name="Zhang X."/>
            <person name="Ozersky P."/>
            <person name="Wilson R.K."/>
            <person name="Sternberg P.W."/>
            <person name="Gasser R.B."/>
            <person name="Mitreva M."/>
        </authorList>
    </citation>
    <scope>NUCLEOTIDE SEQUENCE [LARGE SCALE GENOMIC DNA]</scope>
    <source>
        <strain evidence="4">HannoverDv2000</strain>
    </source>
</reference>
<evidence type="ECO:0000259" key="2">
    <source>
        <dbReference type="PROSITE" id="PS50948"/>
    </source>
</evidence>
<feature type="domain" description="Apple" evidence="2">
    <location>
        <begin position="104"/>
        <end position="189"/>
    </location>
</feature>
<organism evidence="3 4">
    <name type="scientific">Dictyocaulus viviparus</name>
    <name type="common">Bovine lungworm</name>
    <dbReference type="NCBI Taxonomy" id="29172"/>
    <lineage>
        <taxon>Eukaryota</taxon>
        <taxon>Metazoa</taxon>
        <taxon>Ecdysozoa</taxon>
        <taxon>Nematoda</taxon>
        <taxon>Chromadorea</taxon>
        <taxon>Rhabditida</taxon>
        <taxon>Rhabditina</taxon>
        <taxon>Rhabditomorpha</taxon>
        <taxon>Strongyloidea</taxon>
        <taxon>Metastrongylidae</taxon>
        <taxon>Dictyocaulus</taxon>
    </lineage>
</organism>
<dbReference type="Pfam" id="PF00024">
    <property type="entry name" value="PAN_1"/>
    <property type="match status" value="3"/>
</dbReference>
<name>A0A0D8YBC7_DICVI</name>
<dbReference type="GO" id="GO:0009653">
    <property type="term" value="P:anatomical structure morphogenesis"/>
    <property type="evidence" value="ECO:0007669"/>
    <property type="project" value="TreeGrafter"/>
</dbReference>
<dbReference type="InterPro" id="IPR052774">
    <property type="entry name" value="Celegans_DevNeuronal_Protein"/>
</dbReference>
<protein>
    <submittedName>
        <fullName evidence="3">PAN domain protein</fullName>
    </submittedName>
</protein>
<feature type="transmembrane region" description="Helical" evidence="1">
    <location>
        <begin position="627"/>
        <end position="651"/>
    </location>
</feature>
<dbReference type="InterPro" id="IPR003609">
    <property type="entry name" value="Pan_app"/>
</dbReference>
<evidence type="ECO:0000313" key="4">
    <source>
        <dbReference type="Proteomes" id="UP000053766"/>
    </source>
</evidence>
<evidence type="ECO:0000256" key="1">
    <source>
        <dbReference type="SAM" id="Phobius"/>
    </source>
</evidence>
<accession>A0A0D8YBC7</accession>
<dbReference type="PANTHER" id="PTHR47327:SF17">
    <property type="entry name" value="CUTICLIN-LIKE"/>
    <property type="match status" value="1"/>
</dbReference>
<dbReference type="PANTHER" id="PTHR47327">
    <property type="entry name" value="FI18240P1-RELATED"/>
    <property type="match status" value="1"/>
</dbReference>
<feature type="domain" description="Apple" evidence="2">
    <location>
        <begin position="292"/>
        <end position="372"/>
    </location>
</feature>
<dbReference type="OrthoDB" id="5855871at2759"/>
<dbReference type="Proteomes" id="UP000053766">
    <property type="component" value="Unassembled WGS sequence"/>
</dbReference>
<gene>
    <name evidence="3" type="ORF">DICVIV_01935</name>
</gene>
<keyword evidence="1" id="KW-0812">Transmembrane</keyword>
<dbReference type="PROSITE" id="PS50948">
    <property type="entry name" value="PAN"/>
    <property type="match status" value="3"/>
</dbReference>
<dbReference type="EMBL" id="KN716175">
    <property type="protein sequence ID" value="KJH51856.1"/>
    <property type="molecule type" value="Genomic_DNA"/>
</dbReference>
<dbReference type="SUPFAM" id="SSF57414">
    <property type="entry name" value="Hairpin loop containing domain-like"/>
    <property type="match status" value="3"/>
</dbReference>